<reference evidence="2 3" key="1">
    <citation type="journal article" date="2014" name="Genome Announc.">
        <title>Complete Genome Sequence of Amino Acid-Utilizing Eubacterium acidaminophilum al-2 (DSM 3953).</title>
        <authorList>
            <person name="Poehlein A."/>
            <person name="Andreesen J.R."/>
            <person name="Daniel R."/>
        </authorList>
    </citation>
    <scope>NUCLEOTIDE SEQUENCE [LARGE SCALE GENOMIC DNA]</scope>
    <source>
        <strain evidence="2 3">DSM 3953</strain>
        <plasmid evidence="3">Plasmid EAL2_808p</plasmid>
    </source>
</reference>
<feature type="transmembrane region" description="Helical" evidence="1">
    <location>
        <begin position="6"/>
        <end position="26"/>
    </location>
</feature>
<dbReference type="PATRIC" id="fig|1286171.3.peg.2487"/>
<dbReference type="PIRSF" id="PIRSF031501">
    <property type="entry name" value="QueT"/>
    <property type="match status" value="1"/>
</dbReference>
<gene>
    <name evidence="2" type="ORF">EAL2_808p03110</name>
</gene>
<feature type="transmembrane region" description="Helical" evidence="1">
    <location>
        <begin position="99"/>
        <end position="122"/>
    </location>
</feature>
<proteinExistence type="predicted"/>
<name>W8UAJ2_PEPAC</name>
<dbReference type="AlphaFoldDB" id="W8UAJ2"/>
<feature type="transmembrane region" description="Helical" evidence="1">
    <location>
        <begin position="38"/>
        <end position="62"/>
    </location>
</feature>
<keyword evidence="2" id="KW-0614">Plasmid</keyword>
<evidence type="ECO:0000313" key="3">
    <source>
        <dbReference type="Proteomes" id="UP000019591"/>
    </source>
</evidence>
<keyword evidence="3" id="KW-1185">Reference proteome</keyword>
<evidence type="ECO:0000256" key="1">
    <source>
        <dbReference type="SAM" id="Phobius"/>
    </source>
</evidence>
<geneLocation type="plasmid" evidence="2 3">
    <name>EAL2_808p</name>
</geneLocation>
<dbReference type="OrthoDB" id="9786793at2"/>
<dbReference type="Proteomes" id="UP000019591">
    <property type="component" value="Plasmid EAL2_808p"/>
</dbReference>
<feature type="transmembrane region" description="Helical" evidence="1">
    <location>
        <begin position="68"/>
        <end position="87"/>
    </location>
</feature>
<dbReference type="PANTHER" id="PTHR40044:SF1">
    <property type="entry name" value="INTEGRAL MEMBRANE PROTEIN"/>
    <property type="match status" value="1"/>
</dbReference>
<dbReference type="EMBL" id="CP007453">
    <property type="protein sequence ID" value="AHM57816.1"/>
    <property type="molecule type" value="Genomic_DNA"/>
</dbReference>
<protein>
    <submittedName>
        <fullName evidence="2">Citrulline cluster-linked protein</fullName>
    </submittedName>
</protein>
<accession>W8UAJ2</accession>
<dbReference type="HOGENOM" id="CLU_104115_0_0_9"/>
<keyword evidence="1" id="KW-0812">Transmembrane</keyword>
<organism evidence="2 3">
    <name type="scientific">Peptoclostridium acidaminophilum DSM 3953</name>
    <dbReference type="NCBI Taxonomy" id="1286171"/>
    <lineage>
        <taxon>Bacteria</taxon>
        <taxon>Bacillati</taxon>
        <taxon>Bacillota</taxon>
        <taxon>Clostridia</taxon>
        <taxon>Peptostreptococcales</taxon>
        <taxon>Peptoclostridiaceae</taxon>
        <taxon>Peptoclostridium</taxon>
    </lineage>
</organism>
<dbReference type="InterPro" id="IPR010387">
    <property type="entry name" value="QueT"/>
</dbReference>
<evidence type="ECO:0000313" key="2">
    <source>
        <dbReference type="EMBL" id="AHM57816.1"/>
    </source>
</evidence>
<dbReference type="PANTHER" id="PTHR40044">
    <property type="entry name" value="INTEGRAL MEMBRANE PROTEIN-RELATED"/>
    <property type="match status" value="1"/>
</dbReference>
<dbReference type="eggNOG" id="COG4708">
    <property type="taxonomic scope" value="Bacteria"/>
</dbReference>
<dbReference type="Pfam" id="PF06177">
    <property type="entry name" value="QueT"/>
    <property type="match status" value="1"/>
</dbReference>
<keyword evidence="1" id="KW-0472">Membrane</keyword>
<keyword evidence="1" id="KW-1133">Transmembrane helix</keyword>
<feature type="transmembrane region" description="Helical" evidence="1">
    <location>
        <begin position="128"/>
        <end position="149"/>
    </location>
</feature>
<sequence length="167" mass="17849">MQTKNLVKTAIVAAVYAALTMALAPISYGQLQFRFSEVLTLLAFIDPLFIPGLVIGCVIANLASPLGVIDIAAGSFATLLAVNAIYLTRKYMGENLKSLFIASLWPVVFNGLIVGAMLTYLFQIPFGLSALYVAAGEFAVVSVIGVAVFKPLMGNDFMMSMLEISKD</sequence>
<dbReference type="KEGG" id="eac:EAL2_808p03110"/>
<dbReference type="RefSeq" id="WP_025436686.1">
    <property type="nucleotide sequence ID" value="NZ_CP007453.1"/>
</dbReference>